<name>A0A660SCS0_UNCT6</name>
<dbReference type="AlphaFoldDB" id="A0A660SCS0"/>
<dbReference type="InterPro" id="IPR011004">
    <property type="entry name" value="Trimer_LpxA-like_sf"/>
</dbReference>
<reference evidence="1 2" key="1">
    <citation type="submission" date="2018-06" db="EMBL/GenBank/DDBJ databases">
        <title>Extensive metabolic versatility and redundancy in microbially diverse, dynamic hydrothermal sediments.</title>
        <authorList>
            <person name="Dombrowski N."/>
            <person name="Teske A."/>
            <person name="Baker B.J."/>
        </authorList>
    </citation>
    <scope>NUCLEOTIDE SEQUENCE [LARGE SCALE GENOMIC DNA]</scope>
    <source>
        <strain evidence="1">B35_G9</strain>
    </source>
</reference>
<dbReference type="Proteomes" id="UP000282321">
    <property type="component" value="Unassembled WGS sequence"/>
</dbReference>
<dbReference type="PANTHER" id="PTHR43300">
    <property type="entry name" value="ACETYLTRANSFERASE"/>
    <property type="match status" value="1"/>
</dbReference>
<dbReference type="SUPFAM" id="SSF51161">
    <property type="entry name" value="Trimeric LpxA-like enzymes"/>
    <property type="match status" value="1"/>
</dbReference>
<dbReference type="Pfam" id="PF14602">
    <property type="entry name" value="Hexapep_2"/>
    <property type="match status" value="1"/>
</dbReference>
<gene>
    <name evidence="1" type="ORF">DRP44_01405</name>
</gene>
<dbReference type="InterPro" id="IPR001451">
    <property type="entry name" value="Hexapep"/>
</dbReference>
<protein>
    <submittedName>
        <fullName evidence="1">N-acetyltransferase</fullName>
    </submittedName>
</protein>
<dbReference type="EMBL" id="QNBC01000010">
    <property type="protein sequence ID" value="RKX67800.1"/>
    <property type="molecule type" value="Genomic_DNA"/>
</dbReference>
<evidence type="ECO:0000313" key="2">
    <source>
        <dbReference type="Proteomes" id="UP000282321"/>
    </source>
</evidence>
<dbReference type="Gene3D" id="2.160.10.10">
    <property type="entry name" value="Hexapeptide repeat proteins"/>
    <property type="match status" value="1"/>
</dbReference>
<sequence>MKKIYIDKTAVVDEGAEIGEGTKIWHFSHVMRGAKIGKDCVLGQNTFVGDRAVIGDRVKIQNNVSVYGLVTLEDDVFVGPSAVFTNDLNPRAPYPKHGDWVPTLVKKGASLGANSTIVCGTTIGKWAFVAAGAVVTKSVPDYALVMGVPAKISGWMCECGERLGFDTRDTEEGEIIVKTCPKCGRKYEKIGMQVKQIGEK</sequence>
<comment type="caution">
    <text evidence="1">The sequence shown here is derived from an EMBL/GenBank/DDBJ whole genome shotgun (WGS) entry which is preliminary data.</text>
</comment>
<dbReference type="PANTHER" id="PTHR43300:SF4">
    <property type="entry name" value="ACYL-[ACYL-CARRIER-PROTEIN]--UDP-N-ACETYLGLUCOSAMINE O-ACYLTRANSFERASE"/>
    <property type="match status" value="1"/>
</dbReference>
<keyword evidence="1" id="KW-0808">Transferase</keyword>
<evidence type="ECO:0000313" key="1">
    <source>
        <dbReference type="EMBL" id="RKX67800.1"/>
    </source>
</evidence>
<organism evidence="1 2">
    <name type="scientific">candidate division TA06 bacterium</name>
    <dbReference type="NCBI Taxonomy" id="2250710"/>
    <lineage>
        <taxon>Bacteria</taxon>
        <taxon>Bacteria division TA06</taxon>
    </lineage>
</organism>
<dbReference type="Pfam" id="PF00132">
    <property type="entry name" value="Hexapep"/>
    <property type="match status" value="1"/>
</dbReference>
<dbReference type="InterPro" id="IPR050179">
    <property type="entry name" value="Trans_hexapeptide_repeat"/>
</dbReference>
<dbReference type="CDD" id="cd03358">
    <property type="entry name" value="LbH_WxcM_N_like"/>
    <property type="match status" value="1"/>
</dbReference>
<accession>A0A660SCS0</accession>
<dbReference type="GO" id="GO:0016740">
    <property type="term" value="F:transferase activity"/>
    <property type="evidence" value="ECO:0007669"/>
    <property type="project" value="UniProtKB-KW"/>
</dbReference>
<proteinExistence type="predicted"/>